<dbReference type="InterPro" id="IPR002933">
    <property type="entry name" value="Peptidase_M20"/>
</dbReference>
<keyword evidence="4" id="KW-0862">Zinc</keyword>
<dbReference type="Gene3D" id="3.30.70.360">
    <property type="match status" value="1"/>
</dbReference>
<dbReference type="EMBL" id="LGKP01000025">
    <property type="protein sequence ID" value="KPL85595.1"/>
    <property type="molecule type" value="Genomic_DNA"/>
</dbReference>
<evidence type="ECO:0000256" key="4">
    <source>
        <dbReference type="ARBA" id="ARBA00022833"/>
    </source>
</evidence>
<keyword evidence="3" id="KW-0378">Hydrolase</keyword>
<dbReference type="PANTHER" id="PTHR42994">
    <property type="entry name" value="PEPTIDASE T"/>
    <property type="match status" value="1"/>
</dbReference>
<organism evidence="8 9">
    <name type="scientific">Herpetosiphon geysericola</name>
    <dbReference type="NCBI Taxonomy" id="70996"/>
    <lineage>
        <taxon>Bacteria</taxon>
        <taxon>Bacillati</taxon>
        <taxon>Chloroflexota</taxon>
        <taxon>Chloroflexia</taxon>
        <taxon>Herpetosiphonales</taxon>
        <taxon>Herpetosiphonaceae</taxon>
        <taxon>Herpetosiphon</taxon>
    </lineage>
</organism>
<evidence type="ECO:0000256" key="6">
    <source>
        <dbReference type="PIRSR" id="PIRSR001123-2"/>
    </source>
</evidence>
<dbReference type="Pfam" id="PF01546">
    <property type="entry name" value="Peptidase_M20"/>
    <property type="match status" value="1"/>
</dbReference>
<dbReference type="RefSeq" id="WP_054535918.1">
    <property type="nucleotide sequence ID" value="NZ_LGKP01000025.1"/>
</dbReference>
<evidence type="ECO:0000256" key="3">
    <source>
        <dbReference type="ARBA" id="ARBA00022801"/>
    </source>
</evidence>
<name>A0A0P6XPA6_9CHLR</name>
<gene>
    <name evidence="8" type="ORF">SE18_18480</name>
</gene>
<evidence type="ECO:0000259" key="7">
    <source>
        <dbReference type="Pfam" id="PF07687"/>
    </source>
</evidence>
<evidence type="ECO:0000313" key="9">
    <source>
        <dbReference type="Proteomes" id="UP000050277"/>
    </source>
</evidence>
<dbReference type="AlphaFoldDB" id="A0A0P6XPA6"/>
<dbReference type="SUPFAM" id="SSF55031">
    <property type="entry name" value="Bacterial exopeptidase dimerisation domain"/>
    <property type="match status" value="1"/>
</dbReference>
<dbReference type="NCBIfam" id="TIGR01883">
    <property type="entry name" value="PepT-like"/>
    <property type="match status" value="1"/>
</dbReference>
<comment type="cofactor">
    <cofactor evidence="1">
        <name>Zn(2+)</name>
        <dbReference type="ChEBI" id="CHEBI:29105"/>
    </cofactor>
</comment>
<feature type="binding site" evidence="6">
    <location>
        <position position="67"/>
    </location>
    <ligand>
        <name>Zn(2+)</name>
        <dbReference type="ChEBI" id="CHEBI:29105"/>
        <label>1</label>
    </ligand>
</feature>
<dbReference type="InterPro" id="IPR010162">
    <property type="entry name" value="PepT-like"/>
</dbReference>
<sequence>MAINQERLLDTFFTLVRIDNPSGGEAAMAAHLIERCQALGLSCEQDAIGNVIARLAGAGAPLLLNAHMDSVAPCHGKEPVLRDGNIYSAGDTVLGADDLAGVSAFLEGVQAVIESGKQHRAIELVFTVQEETGLYGARALDYSQLQAKQGLAFDLNGDVGAICVGSPAHDSFTATITGVSAHAGVAPEKGISAIEVAAHAIAAMPLGRLDDETTANIGSIQGGKANNIVPDLVIVKGEARSRNQAKLDAQWQTMRNALEQAAAKFGATVEIEHKQHYGPSVLAPDAEIVQLLNQAIRAIGLEPSLVVTGGGSDVSIISNNGIETANLAIGYENIHSVDEFIPVVQLQRAAQIVEQMLLMI</sequence>
<dbReference type="Gene3D" id="3.40.630.10">
    <property type="entry name" value="Zn peptidases"/>
    <property type="match status" value="1"/>
</dbReference>
<dbReference type="GO" id="GO:0046872">
    <property type="term" value="F:metal ion binding"/>
    <property type="evidence" value="ECO:0007669"/>
    <property type="project" value="UniProtKB-UniRule"/>
</dbReference>
<accession>A0A0P6XPA6</accession>
<protein>
    <recommendedName>
        <fullName evidence="7">Peptidase M20 dimerisation domain-containing protein</fullName>
    </recommendedName>
</protein>
<reference evidence="8 9" key="1">
    <citation type="submission" date="2015-07" db="EMBL/GenBank/DDBJ databases">
        <title>Whole genome sequence of Herpetosiphon geysericola DSM 7119.</title>
        <authorList>
            <person name="Hemp J."/>
            <person name="Ward L.M."/>
            <person name="Pace L.A."/>
            <person name="Fischer W.W."/>
        </authorList>
    </citation>
    <scope>NUCLEOTIDE SEQUENCE [LARGE SCALE GENOMIC DNA]</scope>
    <source>
        <strain evidence="8 9">DSM 7119</strain>
    </source>
</reference>
<evidence type="ECO:0000256" key="5">
    <source>
        <dbReference type="PIRNR" id="PIRNR001123"/>
    </source>
</evidence>
<comment type="similarity">
    <text evidence="5">Belongs to the peptidase M42 family.</text>
</comment>
<dbReference type="Pfam" id="PF07687">
    <property type="entry name" value="M20_dimer"/>
    <property type="match status" value="1"/>
</dbReference>
<dbReference type="PANTHER" id="PTHR42994:SF2">
    <property type="entry name" value="PEPTIDASE"/>
    <property type="match status" value="1"/>
</dbReference>
<feature type="domain" description="Peptidase M20 dimerisation" evidence="7">
    <location>
        <begin position="171"/>
        <end position="264"/>
    </location>
</feature>
<comment type="caution">
    <text evidence="8">The sequence shown here is derived from an EMBL/GenBank/DDBJ whole genome shotgun (WGS) entry which is preliminary data.</text>
</comment>
<keyword evidence="2 6" id="KW-0479">Metal-binding</keyword>
<evidence type="ECO:0000313" key="8">
    <source>
        <dbReference type="EMBL" id="KPL85595.1"/>
    </source>
</evidence>
<dbReference type="SUPFAM" id="SSF53187">
    <property type="entry name" value="Zn-dependent exopeptidases"/>
    <property type="match status" value="1"/>
</dbReference>
<dbReference type="InterPro" id="IPR011650">
    <property type="entry name" value="Peptidase_M20_dimer"/>
</dbReference>
<comment type="cofactor">
    <cofactor evidence="6">
        <name>a divalent metal cation</name>
        <dbReference type="ChEBI" id="CHEBI:60240"/>
    </cofactor>
    <text evidence="6">Binds 2 divalent metal cations per subunit.</text>
</comment>
<dbReference type="InterPro" id="IPR036264">
    <property type="entry name" value="Bact_exopeptidase_dim_dom"/>
</dbReference>
<dbReference type="InterPro" id="IPR008007">
    <property type="entry name" value="Peptidase_M42"/>
</dbReference>
<dbReference type="STRING" id="70996.SE18_18480"/>
<dbReference type="PIRSF" id="PIRSF001123">
    <property type="entry name" value="PepA_GA"/>
    <property type="match status" value="1"/>
</dbReference>
<dbReference type="GO" id="GO:0004177">
    <property type="term" value="F:aminopeptidase activity"/>
    <property type="evidence" value="ECO:0007669"/>
    <property type="project" value="UniProtKB-UniRule"/>
</dbReference>
<dbReference type="Proteomes" id="UP000050277">
    <property type="component" value="Unassembled WGS sequence"/>
</dbReference>
<evidence type="ECO:0000256" key="1">
    <source>
        <dbReference type="ARBA" id="ARBA00001947"/>
    </source>
</evidence>
<dbReference type="OrthoDB" id="9776600at2"/>
<proteinExistence type="inferred from homology"/>
<keyword evidence="9" id="KW-1185">Reference proteome</keyword>
<evidence type="ECO:0000256" key="2">
    <source>
        <dbReference type="ARBA" id="ARBA00022723"/>
    </source>
</evidence>